<keyword evidence="2" id="KW-1185">Reference proteome</keyword>
<dbReference type="AlphaFoldDB" id="A0A1R3VE05"/>
<accession>A0A1R3VE05</accession>
<name>A0A1R3VE05_9HYPH</name>
<gene>
    <name evidence="1" type="ORF">BQ8794_50227</name>
</gene>
<reference evidence="2" key="1">
    <citation type="submission" date="2017-01" db="EMBL/GenBank/DDBJ databases">
        <authorList>
            <person name="Brunel B."/>
        </authorList>
    </citation>
    <scope>NUCLEOTIDE SEQUENCE [LARGE SCALE GENOMIC DNA]</scope>
</reference>
<organism evidence="1 2">
    <name type="scientific">Mesorhizobium prunaredense</name>
    <dbReference type="NCBI Taxonomy" id="1631249"/>
    <lineage>
        <taxon>Bacteria</taxon>
        <taxon>Pseudomonadati</taxon>
        <taxon>Pseudomonadota</taxon>
        <taxon>Alphaproteobacteria</taxon>
        <taxon>Hyphomicrobiales</taxon>
        <taxon>Phyllobacteriaceae</taxon>
        <taxon>Mesorhizobium</taxon>
    </lineage>
</organism>
<dbReference type="Proteomes" id="UP000188388">
    <property type="component" value="Unassembled WGS sequence"/>
</dbReference>
<evidence type="ECO:0000313" key="1">
    <source>
        <dbReference type="EMBL" id="SIT58125.1"/>
    </source>
</evidence>
<evidence type="ECO:0000313" key="2">
    <source>
        <dbReference type="Proteomes" id="UP000188388"/>
    </source>
</evidence>
<proteinExistence type="predicted"/>
<sequence>MLGERKLARSATLVPPLPMARSATQTDQLIVVCAAQARIKTLRSRSTGLVLSGAFIPALLDVMPI</sequence>
<protein>
    <submittedName>
        <fullName evidence="1">Uncharacterized protein</fullName>
    </submittedName>
</protein>
<dbReference type="EMBL" id="FTPD01000045">
    <property type="protein sequence ID" value="SIT58125.1"/>
    <property type="molecule type" value="Genomic_DNA"/>
</dbReference>